<protein>
    <submittedName>
        <fullName evidence="3">CubicO group peptidase, beta-lactamase class C family</fullName>
    </submittedName>
</protein>
<dbReference type="PANTHER" id="PTHR43283">
    <property type="entry name" value="BETA-LACTAMASE-RELATED"/>
    <property type="match status" value="1"/>
</dbReference>
<dbReference type="PANTHER" id="PTHR43283:SF7">
    <property type="entry name" value="BETA-LACTAMASE-RELATED DOMAIN-CONTAINING PROTEIN"/>
    <property type="match status" value="1"/>
</dbReference>
<organism evidence="3 4">
    <name type="scientific">Pseudoalteromonas denitrificans DSM 6059</name>
    <dbReference type="NCBI Taxonomy" id="1123010"/>
    <lineage>
        <taxon>Bacteria</taxon>
        <taxon>Pseudomonadati</taxon>
        <taxon>Pseudomonadota</taxon>
        <taxon>Gammaproteobacteria</taxon>
        <taxon>Alteromonadales</taxon>
        <taxon>Pseudoalteromonadaceae</taxon>
        <taxon>Pseudoalteromonas</taxon>
    </lineage>
</organism>
<reference evidence="3 4" key="1">
    <citation type="submission" date="2016-10" db="EMBL/GenBank/DDBJ databases">
        <authorList>
            <person name="de Groot N.N."/>
        </authorList>
    </citation>
    <scope>NUCLEOTIDE SEQUENCE [LARGE SCALE GENOMIC DNA]</scope>
    <source>
        <strain evidence="3 4">DSM 6059</strain>
    </source>
</reference>
<evidence type="ECO:0000313" key="4">
    <source>
        <dbReference type="Proteomes" id="UP000198862"/>
    </source>
</evidence>
<proteinExistence type="predicted"/>
<feature type="chain" id="PRO_5011641034" evidence="1">
    <location>
        <begin position="31"/>
        <end position="407"/>
    </location>
</feature>
<dbReference type="OrthoDB" id="9814204at2"/>
<accession>A0A1I1S7K0</accession>
<dbReference type="SUPFAM" id="SSF56601">
    <property type="entry name" value="beta-lactamase/transpeptidase-like"/>
    <property type="match status" value="1"/>
</dbReference>
<keyword evidence="1" id="KW-0732">Signal</keyword>
<dbReference type="InterPro" id="IPR050789">
    <property type="entry name" value="Diverse_Enzym_Activities"/>
</dbReference>
<dbReference type="Proteomes" id="UP000198862">
    <property type="component" value="Unassembled WGS sequence"/>
</dbReference>
<dbReference type="RefSeq" id="WP_091990014.1">
    <property type="nucleotide sequence ID" value="NZ_FOLO01000056.1"/>
</dbReference>
<dbReference type="InterPro" id="IPR012338">
    <property type="entry name" value="Beta-lactam/transpept-like"/>
</dbReference>
<evidence type="ECO:0000259" key="2">
    <source>
        <dbReference type="Pfam" id="PF00144"/>
    </source>
</evidence>
<evidence type="ECO:0000313" key="3">
    <source>
        <dbReference type="EMBL" id="SFD42475.1"/>
    </source>
</evidence>
<feature type="signal peptide" evidence="1">
    <location>
        <begin position="1"/>
        <end position="30"/>
    </location>
</feature>
<dbReference type="AlphaFoldDB" id="A0A1I1S7K0"/>
<gene>
    <name evidence="3" type="ORF">SAMN02745724_04488</name>
</gene>
<dbReference type="Pfam" id="PF00144">
    <property type="entry name" value="Beta-lactamase"/>
    <property type="match status" value="1"/>
</dbReference>
<keyword evidence="4" id="KW-1185">Reference proteome</keyword>
<dbReference type="Gene3D" id="3.40.710.10">
    <property type="entry name" value="DD-peptidase/beta-lactamase superfamily"/>
    <property type="match status" value="1"/>
</dbReference>
<name>A0A1I1S7K0_9GAMM</name>
<dbReference type="InterPro" id="IPR001466">
    <property type="entry name" value="Beta-lactam-related"/>
</dbReference>
<dbReference type="EMBL" id="FOLO01000056">
    <property type="protein sequence ID" value="SFD42475.1"/>
    <property type="molecule type" value="Genomic_DNA"/>
</dbReference>
<evidence type="ECO:0000256" key="1">
    <source>
        <dbReference type="SAM" id="SignalP"/>
    </source>
</evidence>
<sequence length="407" mass="45172">MKTNRKLKSLITVALLSSLSSFIFINTATASTEDNVKGAKILAPEVSASDAKASFWDMSYLNKAFIDTRPSDRKDGITVGDLVANGGNKAMILQLAQEIADKKHGKYDSLLIARHGKLIFESYYLRGRVNQPHFQASATKAYTSLVVGRAIQLGYLTIADLDKPVLSFLKGLNPTKFVAGVEKITLHKAMTMSSGFRFTEEQLKNFRENPNKYKGLNQIQAFLELSAPITSESQSFKYQGADPTIVMQVLDAVVPGSAKDFIKNELLDKIGINTYKWRNDLDGLPLAGERSSMTSRDMINLGSLIINKGKWHGEQLISAKYLASATSGITKATENWQPDSFNYGYFWYQTDMKIKDKNYDANIAWGSGGQHIITFEELDLTIVITGHDREDTILAQVSKNILPAFVK</sequence>
<feature type="domain" description="Beta-lactamase-related" evidence="2">
    <location>
        <begin position="109"/>
        <end position="384"/>
    </location>
</feature>
<dbReference type="STRING" id="1123010.SAMN02745724_04488"/>